<reference evidence="7 8" key="1">
    <citation type="journal article" date="2012" name="ISME J.">
        <title>Genomic insights to SAR86, an abundant and uncultivated marine bacterial lineage.</title>
        <authorList>
            <person name="Dupont C.L."/>
            <person name="Rusch D.B."/>
            <person name="Yooseph S."/>
            <person name="Lombardo M.J."/>
            <person name="Richter R.A."/>
            <person name="Valas R."/>
            <person name="Novotny M."/>
            <person name="Yee-Greenbaum J."/>
            <person name="Selengut J.D."/>
            <person name="Haft D.H."/>
            <person name="Halpern A.L."/>
            <person name="Lasken R.S."/>
            <person name="Nealson K."/>
            <person name="Friedman R."/>
            <person name="Venter J.C."/>
        </authorList>
    </citation>
    <scope>NUCLEOTIDE SEQUENCE [LARGE SCALE GENOMIC DNA]</scope>
</reference>
<comment type="cofactor">
    <cofactor evidence="1">
        <name>Zn(2+)</name>
        <dbReference type="ChEBI" id="CHEBI:29105"/>
    </cofactor>
</comment>
<evidence type="ECO:0000256" key="5">
    <source>
        <dbReference type="ARBA" id="ARBA00022801"/>
    </source>
</evidence>
<dbReference type="GO" id="GO:0004038">
    <property type="term" value="F:allantoinase activity"/>
    <property type="evidence" value="ECO:0007669"/>
    <property type="project" value="TreeGrafter"/>
</dbReference>
<name>J4KSL8_9GAMM</name>
<gene>
    <name evidence="7" type="ORF">NT02SARS_0828</name>
</gene>
<protein>
    <submittedName>
        <fullName evidence="7">Dihydroorotase</fullName>
    </submittedName>
</protein>
<feature type="domain" description="Amidohydrolase-related" evidence="6">
    <location>
        <begin position="103"/>
        <end position="277"/>
    </location>
</feature>
<dbReference type="Pfam" id="PF01979">
    <property type="entry name" value="Amidohydro_1"/>
    <property type="match status" value="1"/>
</dbReference>
<organism evidence="7 8">
    <name type="scientific">SAR86 cluster bacterium SAR86B</name>
    <dbReference type="NCBI Taxonomy" id="1123867"/>
    <lineage>
        <taxon>Bacteria</taxon>
        <taxon>Pseudomonadati</taxon>
        <taxon>Pseudomonadota</taxon>
        <taxon>Gammaproteobacteria</taxon>
        <taxon>SAR86 cluster</taxon>
    </lineage>
</organism>
<dbReference type="GO" id="GO:0005737">
    <property type="term" value="C:cytoplasm"/>
    <property type="evidence" value="ECO:0007669"/>
    <property type="project" value="TreeGrafter"/>
</dbReference>
<dbReference type="InterPro" id="IPR032466">
    <property type="entry name" value="Metal_Hydrolase"/>
</dbReference>
<evidence type="ECO:0000256" key="2">
    <source>
        <dbReference type="ARBA" id="ARBA00002368"/>
    </source>
</evidence>
<evidence type="ECO:0000259" key="6">
    <source>
        <dbReference type="Pfam" id="PF01979"/>
    </source>
</evidence>
<accession>J4KSL8</accession>
<keyword evidence="4" id="KW-0479">Metal-binding</keyword>
<keyword evidence="5" id="KW-0378">Hydrolase</keyword>
<evidence type="ECO:0000256" key="4">
    <source>
        <dbReference type="ARBA" id="ARBA00022723"/>
    </source>
</evidence>
<evidence type="ECO:0000256" key="3">
    <source>
        <dbReference type="ARBA" id="ARBA00010286"/>
    </source>
</evidence>
<dbReference type="SUPFAM" id="SSF51556">
    <property type="entry name" value="Metallo-dependent hydrolases"/>
    <property type="match status" value="1"/>
</dbReference>
<sequence>MGASTGDMLVDNEKTLEDIFHYAPVNIVTHCENTPRILEKEKEFAAKHGENVAPEHHPYIRDEESCYLSSSLATSLAKKYNSNLHVLHLTTEKEMSLFTAGDIDNKNITAEVCVHHLFFSEKDYETKGNFIKCNPSIKKETDRLALINAVNNDLIDIIATDHAPHTLEEKEQHYLKAPAGLPLVQHMLPTLLDFYQKNIFSLEMIVRKTSHNIAKRFQIKDRGYIREGYYADLAILDMNQPLSITRENTLYKCGWSPFEGYTFPASVHATILNGSLVYQDGNFLENPLGMQLEFDRR</sequence>
<dbReference type="PANTHER" id="PTHR43668">
    <property type="entry name" value="ALLANTOINASE"/>
    <property type="match status" value="1"/>
</dbReference>
<evidence type="ECO:0000313" key="7">
    <source>
        <dbReference type="EMBL" id="EJP72929.1"/>
    </source>
</evidence>
<dbReference type="EMBL" id="JH611185">
    <property type="protein sequence ID" value="EJP72929.1"/>
    <property type="molecule type" value="Genomic_DNA"/>
</dbReference>
<dbReference type="PANTHER" id="PTHR43668:SF4">
    <property type="entry name" value="ALLANTOINASE"/>
    <property type="match status" value="1"/>
</dbReference>
<dbReference type="SUPFAM" id="SSF51338">
    <property type="entry name" value="Composite domain of metallo-dependent hydrolases"/>
    <property type="match status" value="1"/>
</dbReference>
<proteinExistence type="inferred from homology"/>
<dbReference type="Gene3D" id="3.20.20.140">
    <property type="entry name" value="Metal-dependent hydrolases"/>
    <property type="match status" value="1"/>
</dbReference>
<evidence type="ECO:0000313" key="8">
    <source>
        <dbReference type="Proteomes" id="UP000010116"/>
    </source>
</evidence>
<dbReference type="AlphaFoldDB" id="J4KSL8"/>
<comment type="similarity">
    <text evidence="3">Belongs to the metallo-dependent hydrolases superfamily. DHOase family. Class I DHOase subfamily.</text>
</comment>
<dbReference type="InterPro" id="IPR011059">
    <property type="entry name" value="Metal-dep_hydrolase_composite"/>
</dbReference>
<dbReference type="InterPro" id="IPR050138">
    <property type="entry name" value="DHOase/Allantoinase_Hydrolase"/>
</dbReference>
<evidence type="ECO:0000256" key="1">
    <source>
        <dbReference type="ARBA" id="ARBA00001947"/>
    </source>
</evidence>
<dbReference type="Proteomes" id="UP000010116">
    <property type="component" value="Unassembled WGS sequence"/>
</dbReference>
<dbReference type="Gene3D" id="2.30.40.10">
    <property type="entry name" value="Urease, subunit C, domain 1"/>
    <property type="match status" value="1"/>
</dbReference>
<comment type="function">
    <text evidence="2">Catalyzes the reversible cyclization of carbamoyl aspartate to dihydroorotate.</text>
</comment>
<dbReference type="GO" id="GO:0046872">
    <property type="term" value="F:metal ion binding"/>
    <property type="evidence" value="ECO:0007669"/>
    <property type="project" value="UniProtKB-KW"/>
</dbReference>
<dbReference type="PROSITE" id="PS00483">
    <property type="entry name" value="DIHYDROOROTASE_2"/>
    <property type="match status" value="1"/>
</dbReference>
<dbReference type="HOGENOM" id="CLU_015572_1_1_6"/>
<dbReference type="InterPro" id="IPR002195">
    <property type="entry name" value="Dihydroorotase_CS"/>
</dbReference>
<dbReference type="GO" id="GO:0006145">
    <property type="term" value="P:purine nucleobase catabolic process"/>
    <property type="evidence" value="ECO:0007669"/>
    <property type="project" value="TreeGrafter"/>
</dbReference>
<dbReference type="InterPro" id="IPR006680">
    <property type="entry name" value="Amidohydro-rel"/>
</dbReference>